<dbReference type="SMART" id="SM00421">
    <property type="entry name" value="HTH_LUXR"/>
    <property type="match status" value="1"/>
</dbReference>
<dbReference type="PANTHER" id="PTHR44688:SF16">
    <property type="entry name" value="DNA-BINDING TRANSCRIPTIONAL ACTIVATOR DEVR_DOSR"/>
    <property type="match status" value="1"/>
</dbReference>
<proteinExistence type="predicted"/>
<accession>A0A1C3NZ56</accession>
<keyword evidence="7" id="KW-1185">Reference proteome</keyword>
<dbReference type="InterPro" id="IPR003018">
    <property type="entry name" value="GAF"/>
</dbReference>
<dbReference type="Pfam" id="PF01590">
    <property type="entry name" value="GAF"/>
    <property type="match status" value="1"/>
</dbReference>
<dbReference type="InterPro" id="IPR036388">
    <property type="entry name" value="WH-like_DNA-bd_sf"/>
</dbReference>
<dbReference type="InterPro" id="IPR016032">
    <property type="entry name" value="Sig_transdc_resp-reg_C-effctor"/>
</dbReference>
<evidence type="ECO:0000256" key="1">
    <source>
        <dbReference type="ARBA" id="ARBA00023015"/>
    </source>
</evidence>
<dbReference type="Gene3D" id="1.10.10.10">
    <property type="entry name" value="Winged helix-like DNA-binding domain superfamily/Winged helix DNA-binding domain"/>
    <property type="match status" value="1"/>
</dbReference>
<sequence>MTAAAPDRKPSMFATPAGDRGWRRRGRDLAARIEFMHCEVRAALHVEPTASIVPDGLSTSAEVVSTLTGHCIDRLRVVTGPVSEAGLHLYRLILDLQELAFDLYQYDLNLRTRRFADCAAGLQRLRGLPSSTDLLDQVCEELVHRCGFGRAVLSRVENGVWRPWMAYFSNGDEFESWFARWVDQPIPLEGLTPETRLLTECQPTVVYDTASTNVHRSIIVESGHSKSYVVAPVMRGTDVVGFLHADHHPSSRRVDDVDRDVLWMFAEGFSHVYERAVLMERLRTQRNHVREILSSAVQMMNEFCDAGIDLSRHADTGAMPGNGVLPAPIAAAHTGGDLTARESEVLELMVAGATNSAIAETLVIAEETVKSHVKHILRKLGAVNRSQAIAGSLGMTMREVNA</sequence>
<dbReference type="GO" id="GO:0003677">
    <property type="term" value="F:DNA binding"/>
    <property type="evidence" value="ECO:0007669"/>
    <property type="project" value="UniProtKB-KW"/>
</dbReference>
<protein>
    <submittedName>
        <fullName evidence="6">GAF modulated LuxR family transcriptional regulator</fullName>
    </submittedName>
</protein>
<dbReference type="InterPro" id="IPR000792">
    <property type="entry name" value="Tscrpt_reg_LuxR_C"/>
</dbReference>
<dbReference type="PRINTS" id="PR00038">
    <property type="entry name" value="HTHLUXR"/>
</dbReference>
<evidence type="ECO:0000313" key="7">
    <source>
        <dbReference type="Proteomes" id="UP000199013"/>
    </source>
</evidence>
<evidence type="ECO:0000256" key="2">
    <source>
        <dbReference type="ARBA" id="ARBA00023125"/>
    </source>
</evidence>
<dbReference type="Proteomes" id="UP000199013">
    <property type="component" value="Unassembled WGS sequence"/>
</dbReference>
<feature type="domain" description="HTH luxR-type" evidence="5">
    <location>
        <begin position="331"/>
        <end position="396"/>
    </location>
</feature>
<feature type="region of interest" description="Disordered" evidence="4">
    <location>
        <begin position="1"/>
        <end position="22"/>
    </location>
</feature>
<dbReference type="EMBL" id="FLUV01001356">
    <property type="protein sequence ID" value="SBW22853.1"/>
    <property type="molecule type" value="Genomic_DNA"/>
</dbReference>
<evidence type="ECO:0000256" key="3">
    <source>
        <dbReference type="ARBA" id="ARBA00023163"/>
    </source>
</evidence>
<name>A0A1C3NZ56_9ACTN</name>
<dbReference type="AlphaFoldDB" id="A0A1C3NZ56"/>
<dbReference type="SUPFAM" id="SSF46894">
    <property type="entry name" value="C-terminal effector domain of the bipartite response regulators"/>
    <property type="match status" value="1"/>
</dbReference>
<dbReference type="CDD" id="cd06170">
    <property type="entry name" value="LuxR_C_like"/>
    <property type="match status" value="1"/>
</dbReference>
<dbReference type="InterPro" id="IPR029016">
    <property type="entry name" value="GAF-like_dom_sf"/>
</dbReference>
<dbReference type="PROSITE" id="PS50043">
    <property type="entry name" value="HTH_LUXR_2"/>
    <property type="match status" value="1"/>
</dbReference>
<dbReference type="Pfam" id="PF00196">
    <property type="entry name" value="GerE"/>
    <property type="match status" value="1"/>
</dbReference>
<feature type="compositionally biased region" description="Basic and acidic residues" evidence="4">
    <location>
        <begin position="1"/>
        <end position="10"/>
    </location>
</feature>
<organism evidence="6 7">
    <name type="scientific">Candidatus Protofrankia californiensis</name>
    <dbReference type="NCBI Taxonomy" id="1839754"/>
    <lineage>
        <taxon>Bacteria</taxon>
        <taxon>Bacillati</taxon>
        <taxon>Actinomycetota</taxon>
        <taxon>Actinomycetes</taxon>
        <taxon>Frankiales</taxon>
        <taxon>Frankiaceae</taxon>
        <taxon>Protofrankia</taxon>
    </lineage>
</organism>
<keyword evidence="2" id="KW-0238">DNA-binding</keyword>
<evidence type="ECO:0000256" key="4">
    <source>
        <dbReference type="SAM" id="MobiDB-lite"/>
    </source>
</evidence>
<evidence type="ECO:0000259" key="5">
    <source>
        <dbReference type="PROSITE" id="PS50043"/>
    </source>
</evidence>
<dbReference type="SUPFAM" id="SSF55781">
    <property type="entry name" value="GAF domain-like"/>
    <property type="match status" value="1"/>
</dbReference>
<dbReference type="Gene3D" id="3.30.450.40">
    <property type="match status" value="1"/>
</dbReference>
<dbReference type="PANTHER" id="PTHR44688">
    <property type="entry name" value="DNA-BINDING TRANSCRIPTIONAL ACTIVATOR DEVR_DOSR"/>
    <property type="match status" value="1"/>
</dbReference>
<keyword evidence="3" id="KW-0804">Transcription</keyword>
<dbReference type="PROSITE" id="PS00622">
    <property type="entry name" value="HTH_LUXR_1"/>
    <property type="match status" value="1"/>
</dbReference>
<keyword evidence="1" id="KW-0805">Transcription regulation</keyword>
<evidence type="ECO:0000313" key="6">
    <source>
        <dbReference type="EMBL" id="SBW22853.1"/>
    </source>
</evidence>
<reference evidence="7" key="1">
    <citation type="submission" date="2016-02" db="EMBL/GenBank/DDBJ databases">
        <authorList>
            <person name="Wibberg D."/>
        </authorList>
    </citation>
    <scope>NUCLEOTIDE SEQUENCE [LARGE SCALE GENOMIC DNA]</scope>
</reference>
<dbReference type="GO" id="GO:0006355">
    <property type="term" value="P:regulation of DNA-templated transcription"/>
    <property type="evidence" value="ECO:0007669"/>
    <property type="project" value="InterPro"/>
</dbReference>
<gene>
    <name evidence="6" type="ORF">FDG2_3220</name>
</gene>